<organism evidence="7 8">
    <name type="scientific">Didymosphaeria variabile</name>
    <dbReference type="NCBI Taxonomy" id="1932322"/>
    <lineage>
        <taxon>Eukaryota</taxon>
        <taxon>Fungi</taxon>
        <taxon>Dikarya</taxon>
        <taxon>Ascomycota</taxon>
        <taxon>Pezizomycotina</taxon>
        <taxon>Dothideomycetes</taxon>
        <taxon>Pleosporomycetidae</taxon>
        <taxon>Pleosporales</taxon>
        <taxon>Massarineae</taxon>
        <taxon>Didymosphaeriaceae</taxon>
        <taxon>Didymosphaeria</taxon>
    </lineage>
</organism>
<keyword evidence="2" id="KW-0540">Nuclease</keyword>
<gene>
    <name evidence="7" type="ORF">N0V89_012094</name>
</gene>
<dbReference type="InterPro" id="IPR013520">
    <property type="entry name" value="Ribonucl_H"/>
</dbReference>
<dbReference type="SUPFAM" id="SSF53098">
    <property type="entry name" value="Ribonuclease H-like"/>
    <property type="match status" value="1"/>
</dbReference>
<evidence type="ECO:0000313" key="8">
    <source>
        <dbReference type="Proteomes" id="UP001140513"/>
    </source>
</evidence>
<dbReference type="InterPro" id="IPR036397">
    <property type="entry name" value="RNaseH_sf"/>
</dbReference>
<evidence type="ECO:0000256" key="5">
    <source>
        <dbReference type="ARBA" id="ARBA00025599"/>
    </source>
</evidence>
<dbReference type="RefSeq" id="XP_056064806.1">
    <property type="nucleotide sequence ID" value="XM_056220819.1"/>
</dbReference>
<dbReference type="InterPro" id="IPR047021">
    <property type="entry name" value="REXO1/3/4-like"/>
</dbReference>
<dbReference type="SMART" id="SM00479">
    <property type="entry name" value="EXOIII"/>
    <property type="match status" value="1"/>
</dbReference>
<dbReference type="Gene3D" id="3.30.420.10">
    <property type="entry name" value="Ribonuclease H-like superfamily/Ribonuclease H"/>
    <property type="match status" value="1"/>
</dbReference>
<evidence type="ECO:0000256" key="1">
    <source>
        <dbReference type="ARBA" id="ARBA00022552"/>
    </source>
</evidence>
<reference evidence="7" key="1">
    <citation type="submission" date="2022-10" db="EMBL/GenBank/DDBJ databases">
        <title>Tapping the CABI collections for fungal endophytes: first genome assemblies for Collariella, Neodidymelliopsis, Ascochyta clinopodiicola, Didymella pomorum, Didymosphaeria variabile, Neocosmospora piperis and Neocucurbitaria cava.</title>
        <authorList>
            <person name="Hill R."/>
        </authorList>
    </citation>
    <scope>NUCLEOTIDE SEQUENCE</scope>
    <source>
        <strain evidence="7">IMI 356815</strain>
    </source>
</reference>
<evidence type="ECO:0000256" key="4">
    <source>
        <dbReference type="ARBA" id="ARBA00022839"/>
    </source>
</evidence>
<keyword evidence="4" id="KW-0269">Exonuclease</keyword>
<dbReference type="AlphaFoldDB" id="A0A9W9C4N3"/>
<dbReference type="GeneID" id="80915624"/>
<protein>
    <recommendedName>
        <fullName evidence="6">Exonuclease domain-containing protein</fullName>
    </recommendedName>
</protein>
<evidence type="ECO:0000256" key="2">
    <source>
        <dbReference type="ARBA" id="ARBA00022722"/>
    </source>
</evidence>
<keyword evidence="1" id="KW-0698">rRNA processing</keyword>
<accession>A0A9W9C4N3</accession>
<dbReference type="OrthoDB" id="8191639at2759"/>
<dbReference type="GO" id="GO:0004527">
    <property type="term" value="F:exonuclease activity"/>
    <property type="evidence" value="ECO:0007669"/>
    <property type="project" value="UniProtKB-KW"/>
</dbReference>
<feature type="domain" description="Exonuclease" evidence="6">
    <location>
        <begin position="22"/>
        <end position="207"/>
    </location>
</feature>
<name>A0A9W9C4N3_9PLEO</name>
<comment type="function">
    <text evidence="5">Exoribonuclease involved in ribosome biosynthesis. Involved in the processing of ITS1, the internal transcribed spacer localized between the 18S and 5.8S rRNAs.</text>
</comment>
<dbReference type="GO" id="GO:0005634">
    <property type="term" value="C:nucleus"/>
    <property type="evidence" value="ECO:0007669"/>
    <property type="project" value="TreeGrafter"/>
</dbReference>
<proteinExistence type="predicted"/>
<keyword evidence="8" id="KW-1185">Reference proteome</keyword>
<dbReference type="EMBL" id="JAPEUX010000010">
    <property type="protein sequence ID" value="KAJ4344354.1"/>
    <property type="molecule type" value="Genomic_DNA"/>
</dbReference>
<evidence type="ECO:0000313" key="7">
    <source>
        <dbReference type="EMBL" id="KAJ4344354.1"/>
    </source>
</evidence>
<dbReference type="PANTHER" id="PTHR12801:SF45">
    <property type="entry name" value="RNA EXONUCLEASE 4"/>
    <property type="match status" value="1"/>
</dbReference>
<dbReference type="InterPro" id="IPR012337">
    <property type="entry name" value="RNaseH-like_sf"/>
</dbReference>
<dbReference type="GO" id="GO:0006364">
    <property type="term" value="P:rRNA processing"/>
    <property type="evidence" value="ECO:0007669"/>
    <property type="project" value="UniProtKB-KW"/>
</dbReference>
<sequence length="215" mass="24448">MHTTSTYESTKTVGPYRNILTEKIAIDCEMMRSNIGQVLGRISVVNYESETIFDSFVYYPEPINITNTDEEFSGIGWNDIDPQNGAQPFSEVQTQLIELLRDRIVIGHDIQKDLKVISMDLPAHILRLQSAFWLATPLKFDMTVRDTQKYSGYRQYANHGAHQGPSLKNLALKVLGRPIKQGRTSSVEDAVATMEVYRNAEVDIDREQGQWGLTY</sequence>
<dbReference type="PANTHER" id="PTHR12801">
    <property type="entry name" value="RNA EXONUCLEASE REXO1 / RECO3 FAMILY MEMBER-RELATED"/>
    <property type="match status" value="1"/>
</dbReference>
<comment type="caution">
    <text evidence="7">The sequence shown here is derived from an EMBL/GenBank/DDBJ whole genome shotgun (WGS) entry which is preliminary data.</text>
</comment>
<evidence type="ECO:0000259" key="6">
    <source>
        <dbReference type="SMART" id="SM00479"/>
    </source>
</evidence>
<keyword evidence="3" id="KW-0378">Hydrolase</keyword>
<evidence type="ECO:0000256" key="3">
    <source>
        <dbReference type="ARBA" id="ARBA00022801"/>
    </source>
</evidence>
<dbReference type="Proteomes" id="UP001140513">
    <property type="component" value="Unassembled WGS sequence"/>
</dbReference>
<dbReference type="GO" id="GO:0003676">
    <property type="term" value="F:nucleic acid binding"/>
    <property type="evidence" value="ECO:0007669"/>
    <property type="project" value="InterPro"/>
</dbReference>